<dbReference type="AlphaFoldDB" id="A0A9J6RK23"/>
<dbReference type="SUPFAM" id="SSF50341">
    <property type="entry name" value="CheW-like"/>
    <property type="match status" value="1"/>
</dbReference>
<evidence type="ECO:0000313" key="3">
    <source>
        <dbReference type="Proteomes" id="UP001069090"/>
    </source>
</evidence>
<protein>
    <submittedName>
        <fullName evidence="2">Chemotaxis protein CheW</fullName>
    </submittedName>
</protein>
<organism evidence="2 3">
    <name type="scientific">Dasania phycosphaerae</name>
    <dbReference type="NCBI Taxonomy" id="2950436"/>
    <lineage>
        <taxon>Bacteria</taxon>
        <taxon>Pseudomonadati</taxon>
        <taxon>Pseudomonadota</taxon>
        <taxon>Gammaproteobacteria</taxon>
        <taxon>Cellvibrionales</taxon>
        <taxon>Spongiibacteraceae</taxon>
        <taxon>Dasania</taxon>
    </lineage>
</organism>
<gene>
    <name evidence="2" type="ORF">O0V09_05155</name>
</gene>
<accession>A0A9J6RK23</accession>
<name>A0A9J6RK23_9GAMM</name>
<dbReference type="EMBL" id="JAPTGG010000003">
    <property type="protein sequence ID" value="MCZ0864576.1"/>
    <property type="molecule type" value="Genomic_DNA"/>
</dbReference>
<evidence type="ECO:0000313" key="2">
    <source>
        <dbReference type="EMBL" id="MCZ0864576.1"/>
    </source>
</evidence>
<feature type="domain" description="CheW-like" evidence="1">
    <location>
        <begin position="12"/>
        <end position="154"/>
    </location>
</feature>
<dbReference type="RefSeq" id="WP_258330728.1">
    <property type="nucleotide sequence ID" value="NZ_JAPTGG010000003.1"/>
</dbReference>
<dbReference type="InterPro" id="IPR002545">
    <property type="entry name" value="CheW-lke_dom"/>
</dbReference>
<evidence type="ECO:0000259" key="1">
    <source>
        <dbReference type="PROSITE" id="PS50851"/>
    </source>
</evidence>
<proteinExistence type="predicted"/>
<sequence>MSEQVVTTVNDELATLLIPMNGKQLVVPNVTVAEIIPYIEPSTEQSDLPTWFLGNINWRGIEVPVVSFEAINEEPFVSQSANRRIAVLNALVDGEKLPFCGLIAESVPRLMRIQPNDIVNEDVETGPAELGHVLVHGEQAVIPNVDYIQEQVLALQ</sequence>
<dbReference type="InterPro" id="IPR036061">
    <property type="entry name" value="CheW-like_dom_sf"/>
</dbReference>
<keyword evidence="3" id="KW-1185">Reference proteome</keyword>
<dbReference type="Gene3D" id="2.40.50.180">
    <property type="entry name" value="CheA-289, Domain 4"/>
    <property type="match status" value="1"/>
</dbReference>
<dbReference type="PROSITE" id="PS50851">
    <property type="entry name" value="CHEW"/>
    <property type="match status" value="1"/>
</dbReference>
<dbReference type="GO" id="GO:0006935">
    <property type="term" value="P:chemotaxis"/>
    <property type="evidence" value="ECO:0007669"/>
    <property type="project" value="InterPro"/>
</dbReference>
<dbReference type="Proteomes" id="UP001069090">
    <property type="component" value="Unassembled WGS sequence"/>
</dbReference>
<reference evidence="2 3" key="1">
    <citation type="submission" date="2022-12" db="EMBL/GenBank/DDBJ databases">
        <title>Dasania phycosphaerae sp. nov., isolated from particulate material of the south coast of Korea.</title>
        <authorList>
            <person name="Jiang Y."/>
        </authorList>
    </citation>
    <scope>NUCLEOTIDE SEQUENCE [LARGE SCALE GENOMIC DNA]</scope>
    <source>
        <strain evidence="2 3">GY-19</strain>
    </source>
</reference>
<dbReference type="Pfam" id="PF01584">
    <property type="entry name" value="CheW"/>
    <property type="match status" value="1"/>
</dbReference>
<comment type="caution">
    <text evidence="2">The sequence shown here is derived from an EMBL/GenBank/DDBJ whole genome shotgun (WGS) entry which is preliminary data.</text>
</comment>
<dbReference type="GO" id="GO:0007165">
    <property type="term" value="P:signal transduction"/>
    <property type="evidence" value="ECO:0007669"/>
    <property type="project" value="InterPro"/>
</dbReference>